<dbReference type="InterPro" id="IPR043128">
    <property type="entry name" value="Rev_trsase/Diguanyl_cyclase"/>
</dbReference>
<organism evidence="2 5">
    <name type="scientific">Faecalibacterium prausnitzii</name>
    <dbReference type="NCBI Taxonomy" id="853"/>
    <lineage>
        <taxon>Bacteria</taxon>
        <taxon>Bacillati</taxon>
        <taxon>Bacillota</taxon>
        <taxon>Clostridia</taxon>
        <taxon>Eubacteriales</taxon>
        <taxon>Oscillospiraceae</taxon>
        <taxon>Faecalibacterium</taxon>
    </lineage>
</organism>
<comment type="caution">
    <text evidence="2">The sequence shown here is derived from an EMBL/GenBank/DDBJ whole genome shotgun (WGS) entry which is preliminary data.</text>
</comment>
<dbReference type="InterPro" id="IPR029787">
    <property type="entry name" value="Nucleotide_cyclase"/>
</dbReference>
<dbReference type="EMBL" id="PRKZ01000005">
    <property type="protein sequence ID" value="RAW49463.1"/>
    <property type="molecule type" value="Genomic_DNA"/>
</dbReference>
<dbReference type="Pfam" id="PF00990">
    <property type="entry name" value="GGDEF"/>
    <property type="match status" value="1"/>
</dbReference>
<dbReference type="EMBL" id="PRLE01000005">
    <property type="protein sequence ID" value="RAW58221.1"/>
    <property type="molecule type" value="Genomic_DNA"/>
</dbReference>
<evidence type="ECO:0000313" key="5">
    <source>
        <dbReference type="Proteomes" id="UP000251634"/>
    </source>
</evidence>
<dbReference type="SMART" id="SM00267">
    <property type="entry name" value="GGDEF"/>
    <property type="match status" value="1"/>
</dbReference>
<gene>
    <name evidence="3" type="ORF">C4N22_09745</name>
    <name evidence="2" type="ORF">C4N25_08130</name>
</gene>
<evidence type="ECO:0000313" key="4">
    <source>
        <dbReference type="Proteomes" id="UP000250583"/>
    </source>
</evidence>
<dbReference type="Proteomes" id="UP000250583">
    <property type="component" value="Unassembled WGS sequence"/>
</dbReference>
<evidence type="ECO:0000313" key="2">
    <source>
        <dbReference type="EMBL" id="RAW49463.1"/>
    </source>
</evidence>
<sequence length="264" mass="30152">MKKECTEQDLQRFVQDAKLAFEDVTLTELDEDSSRYWQDDGLMVDYELRNGQVGCVLRRQIFAEGKVWELQMTAPLAGSGLPEDRMTPRERELCREDMNHDFLTGVFNRRYFETEFCTRLDEWADQHRCASLALVALDNADALRAGYGPVVMSQLVCFVANQWKKHFDRPAERVVCRLADSLFVIGCADKNCKELEEELHTLYGQMPHECVASVGLMKMVPIPQSIAVACTSEVRGRNWEAVFQLCRQRLEAVQQAGGDQVSQS</sequence>
<dbReference type="SUPFAM" id="SSF55073">
    <property type="entry name" value="Nucleotide cyclase"/>
    <property type="match status" value="1"/>
</dbReference>
<dbReference type="AlphaFoldDB" id="A0A329TKF8"/>
<feature type="domain" description="GGDEF" evidence="1">
    <location>
        <begin position="87"/>
        <end position="264"/>
    </location>
</feature>
<name>A0A329TKF8_9FIRM</name>
<accession>A0A329TKF8</accession>
<evidence type="ECO:0000313" key="3">
    <source>
        <dbReference type="EMBL" id="RAW58221.1"/>
    </source>
</evidence>
<evidence type="ECO:0000259" key="1">
    <source>
        <dbReference type="SMART" id="SM00267"/>
    </source>
</evidence>
<dbReference type="OrthoDB" id="1857995at2"/>
<dbReference type="RefSeq" id="WP_112115656.1">
    <property type="nucleotide sequence ID" value="NZ_PRKZ01000005.1"/>
</dbReference>
<reference evidence="4 5" key="1">
    <citation type="submission" date="2018-02" db="EMBL/GenBank/DDBJ databases">
        <title>Complete genome sequencing of Faecalibacterium prausnitzii strains isolated from the human gut.</title>
        <authorList>
            <person name="Fitzgerald B.C."/>
            <person name="Shkoporov A.N."/>
            <person name="Ross P.R."/>
            <person name="Hill C."/>
        </authorList>
    </citation>
    <scope>NUCLEOTIDE SEQUENCE [LARGE SCALE GENOMIC DNA]</scope>
    <source>
        <strain evidence="3 4">APC923/61-1</strain>
        <strain evidence="2 5">APC942/8-14-2</strain>
    </source>
</reference>
<dbReference type="Gene3D" id="3.30.70.270">
    <property type="match status" value="1"/>
</dbReference>
<proteinExistence type="predicted"/>
<dbReference type="Proteomes" id="UP000251634">
    <property type="component" value="Unassembled WGS sequence"/>
</dbReference>
<protein>
    <submittedName>
        <fullName evidence="2">GGDEF domain-containing protein</fullName>
    </submittedName>
</protein>
<dbReference type="InterPro" id="IPR000160">
    <property type="entry name" value="GGDEF_dom"/>
</dbReference>